<dbReference type="InterPro" id="IPR040079">
    <property type="entry name" value="Glutathione_S-Trfase"/>
</dbReference>
<organism evidence="6 7">
    <name type="scientific">Halteria grandinella</name>
    <dbReference type="NCBI Taxonomy" id="5974"/>
    <lineage>
        <taxon>Eukaryota</taxon>
        <taxon>Sar</taxon>
        <taxon>Alveolata</taxon>
        <taxon>Ciliophora</taxon>
        <taxon>Intramacronucleata</taxon>
        <taxon>Spirotrichea</taxon>
        <taxon>Stichotrichia</taxon>
        <taxon>Sporadotrichida</taxon>
        <taxon>Halteriidae</taxon>
        <taxon>Halteria</taxon>
    </lineage>
</organism>
<feature type="domain" description="GST N-terminal" evidence="4">
    <location>
        <begin position="6"/>
        <end position="92"/>
    </location>
</feature>
<dbReference type="EMBL" id="RRYP01014579">
    <property type="protein sequence ID" value="TNV75902.1"/>
    <property type="molecule type" value="Genomic_DNA"/>
</dbReference>
<dbReference type="Pfam" id="PF02798">
    <property type="entry name" value="GST_N"/>
    <property type="match status" value="1"/>
</dbReference>
<dbReference type="PANTHER" id="PTHR43917:SF8">
    <property type="entry name" value="GH16740P-RELATED"/>
    <property type="match status" value="1"/>
</dbReference>
<dbReference type="InterPro" id="IPR004045">
    <property type="entry name" value="Glutathione_S-Trfase_N"/>
</dbReference>
<dbReference type="Proteomes" id="UP000785679">
    <property type="component" value="Unassembled WGS sequence"/>
</dbReference>
<dbReference type="GO" id="GO:0004364">
    <property type="term" value="F:glutathione transferase activity"/>
    <property type="evidence" value="ECO:0007669"/>
    <property type="project" value="TreeGrafter"/>
</dbReference>
<evidence type="ECO:0000256" key="1">
    <source>
        <dbReference type="ARBA" id="ARBA00004496"/>
    </source>
</evidence>
<gene>
    <name evidence="6" type="ORF">FGO68_gene12999</name>
</gene>
<comment type="caution">
    <text evidence="6">The sequence shown here is derived from an EMBL/GenBank/DDBJ whole genome shotgun (WGS) entry which is preliminary data.</text>
</comment>
<feature type="domain" description="GST C-terminal" evidence="5">
    <location>
        <begin position="100"/>
        <end position="241"/>
    </location>
</feature>
<dbReference type="SUPFAM" id="SSF52833">
    <property type="entry name" value="Thioredoxin-like"/>
    <property type="match status" value="1"/>
</dbReference>
<evidence type="ECO:0000259" key="5">
    <source>
        <dbReference type="PROSITE" id="PS50405"/>
    </source>
</evidence>
<dbReference type="OrthoDB" id="288530at2759"/>
<comment type="similarity">
    <text evidence="3">Belongs to the GST superfamily.</text>
</comment>
<dbReference type="Gene3D" id="1.20.1050.10">
    <property type="match status" value="1"/>
</dbReference>
<evidence type="ECO:0008006" key="8">
    <source>
        <dbReference type="Google" id="ProtNLM"/>
    </source>
</evidence>
<dbReference type="InterPro" id="IPR051369">
    <property type="entry name" value="GST_Theta"/>
</dbReference>
<comment type="subcellular location">
    <subcellularLocation>
        <location evidence="1">Cytoplasm</location>
    </subcellularLocation>
</comment>
<protein>
    <recommendedName>
        <fullName evidence="8">Glutathione S-transferase</fullName>
    </recommendedName>
</protein>
<sequence>MDQSAANLTLYLDFGSQPSRAVYSLLAHHSIPFTLIEVKIINNEHKSDYYAQINPNKKVPAITDVLPNGNTFKLSESHAIMRYLCATREAIPESYYPKGDIIRRSQIDYYLDWHHGNIRAGNEGYVMNRFIKPFITGRKTDDKVLKESMGLLKKSMQMLETYWLRDGQKYLVGDKISIADLACAAEVGQIGSIEGILEDIGGFREKYKRVYEWLERIETEIPALGETNFTSNLMLEQFWEMLENKISPKL</sequence>
<dbReference type="Gene3D" id="3.40.30.10">
    <property type="entry name" value="Glutaredoxin"/>
    <property type="match status" value="1"/>
</dbReference>
<dbReference type="InterPro" id="IPR036249">
    <property type="entry name" value="Thioredoxin-like_sf"/>
</dbReference>
<dbReference type="SUPFAM" id="SSF47616">
    <property type="entry name" value="GST C-terminal domain-like"/>
    <property type="match status" value="1"/>
</dbReference>
<evidence type="ECO:0000259" key="4">
    <source>
        <dbReference type="PROSITE" id="PS50404"/>
    </source>
</evidence>
<accession>A0A8J8SYU9</accession>
<dbReference type="PROSITE" id="PS50404">
    <property type="entry name" value="GST_NTER"/>
    <property type="match status" value="1"/>
</dbReference>
<dbReference type="GO" id="GO:0005737">
    <property type="term" value="C:cytoplasm"/>
    <property type="evidence" value="ECO:0007669"/>
    <property type="project" value="UniProtKB-SubCell"/>
</dbReference>
<keyword evidence="7" id="KW-1185">Reference proteome</keyword>
<keyword evidence="2" id="KW-0963">Cytoplasm</keyword>
<dbReference type="InterPro" id="IPR004046">
    <property type="entry name" value="GST_C"/>
</dbReference>
<dbReference type="PROSITE" id="PS50405">
    <property type="entry name" value="GST_CTER"/>
    <property type="match status" value="1"/>
</dbReference>
<evidence type="ECO:0000256" key="3">
    <source>
        <dbReference type="RuleBase" id="RU003494"/>
    </source>
</evidence>
<dbReference type="InterPro" id="IPR036282">
    <property type="entry name" value="Glutathione-S-Trfase_C_sf"/>
</dbReference>
<dbReference type="InterPro" id="IPR010987">
    <property type="entry name" value="Glutathione-S-Trfase_C-like"/>
</dbReference>
<name>A0A8J8SYU9_HALGN</name>
<dbReference type="PANTHER" id="PTHR43917">
    <property type="match status" value="1"/>
</dbReference>
<reference evidence="6" key="1">
    <citation type="submission" date="2019-06" db="EMBL/GenBank/DDBJ databases">
        <authorList>
            <person name="Zheng W."/>
        </authorList>
    </citation>
    <scope>NUCLEOTIDE SEQUENCE</scope>
    <source>
        <strain evidence="6">QDHG01</strain>
    </source>
</reference>
<dbReference type="GO" id="GO:0006749">
    <property type="term" value="P:glutathione metabolic process"/>
    <property type="evidence" value="ECO:0007669"/>
    <property type="project" value="TreeGrafter"/>
</dbReference>
<dbReference type="SFLD" id="SFLDS00019">
    <property type="entry name" value="Glutathione_Transferase_(cytos"/>
    <property type="match status" value="1"/>
</dbReference>
<dbReference type="AlphaFoldDB" id="A0A8J8SYU9"/>
<evidence type="ECO:0000313" key="6">
    <source>
        <dbReference type="EMBL" id="TNV75902.1"/>
    </source>
</evidence>
<proteinExistence type="inferred from homology"/>
<evidence type="ECO:0000256" key="2">
    <source>
        <dbReference type="ARBA" id="ARBA00022490"/>
    </source>
</evidence>
<evidence type="ECO:0000313" key="7">
    <source>
        <dbReference type="Proteomes" id="UP000785679"/>
    </source>
</evidence>
<dbReference type="SFLD" id="SFLDG00358">
    <property type="entry name" value="Main_(cytGST)"/>
    <property type="match status" value="1"/>
</dbReference>
<dbReference type="Pfam" id="PF00043">
    <property type="entry name" value="GST_C"/>
    <property type="match status" value="1"/>
</dbReference>